<comment type="caution">
    <text evidence="1">The sequence shown here is derived from an EMBL/GenBank/DDBJ whole genome shotgun (WGS) entry which is preliminary data.</text>
</comment>
<keyword evidence="2" id="KW-1185">Reference proteome</keyword>
<protein>
    <submittedName>
        <fullName evidence="1">Uncharacterized protein</fullName>
    </submittedName>
</protein>
<organism evidence="1 2">
    <name type="scientific">Achromobacter mucicolens</name>
    <dbReference type="NCBI Taxonomy" id="1389922"/>
    <lineage>
        <taxon>Bacteria</taxon>
        <taxon>Pseudomonadati</taxon>
        <taxon>Pseudomonadota</taxon>
        <taxon>Betaproteobacteria</taxon>
        <taxon>Burkholderiales</taxon>
        <taxon>Alcaligenaceae</taxon>
        <taxon>Achromobacter</taxon>
    </lineage>
</organism>
<proteinExistence type="predicted"/>
<dbReference type="Proteomes" id="UP000507140">
    <property type="component" value="Unassembled WGS sequence"/>
</dbReference>
<dbReference type="RefSeq" id="WP_042797723.1">
    <property type="nucleotide sequence ID" value="NZ_CADIKR010000008.1"/>
</dbReference>
<name>A0ABM8LKV7_9BURK</name>
<accession>A0ABM8LKV7</accession>
<evidence type="ECO:0000313" key="1">
    <source>
        <dbReference type="EMBL" id="CAB3915049.1"/>
    </source>
</evidence>
<sequence>MSDRGVTKEHMDLATAAASLQAPLDVLALFKLADEFYTKEERTTLYKEYEQLRAADEAAFAHMKSQQESLSGMTFEERVAKHGPAVAAVQLDPSRKAHEARLATMNRVTAFEKEHRLLIRLLVAKASYSKSQYE</sequence>
<dbReference type="EMBL" id="CADIKR010000008">
    <property type="protein sequence ID" value="CAB3915049.1"/>
    <property type="molecule type" value="Genomic_DNA"/>
</dbReference>
<evidence type="ECO:0000313" key="2">
    <source>
        <dbReference type="Proteomes" id="UP000507140"/>
    </source>
</evidence>
<gene>
    <name evidence="1" type="ORF">LMG3415_05187</name>
</gene>
<reference evidence="1 2" key="1">
    <citation type="submission" date="2020-04" db="EMBL/GenBank/DDBJ databases">
        <authorList>
            <person name="De Canck E."/>
        </authorList>
    </citation>
    <scope>NUCLEOTIDE SEQUENCE [LARGE SCALE GENOMIC DNA]</scope>
    <source>
        <strain evidence="1 2">LMG 3415</strain>
    </source>
</reference>